<dbReference type="Gene3D" id="2.40.50.230">
    <property type="entry name" value="Gp5 N-terminal domain"/>
    <property type="match status" value="1"/>
</dbReference>
<proteinExistence type="inferred from homology"/>
<keyword evidence="3" id="KW-0964">Secreted</keyword>
<dbReference type="NCBIfam" id="TIGR03361">
    <property type="entry name" value="VI_Rhs_Vgr"/>
    <property type="match status" value="1"/>
</dbReference>
<dbReference type="InterPro" id="IPR037026">
    <property type="entry name" value="Vgr_OB-fold_dom_sf"/>
</dbReference>
<reference evidence="6 7" key="1">
    <citation type="submission" date="2015-09" db="EMBL/GenBank/DDBJ databases">
        <authorList>
            <consortium name="Swine Surveillance"/>
        </authorList>
    </citation>
    <scope>NUCLEOTIDE SEQUENCE [LARGE SCALE GENOMIC DNA]</scope>
    <source>
        <strain evidence="6 7">CECT 8399</strain>
    </source>
</reference>
<dbReference type="PANTHER" id="PTHR32305">
    <property type="match status" value="1"/>
</dbReference>
<comment type="similarity">
    <text evidence="2">Belongs to the VgrG protein family.</text>
</comment>
<dbReference type="SUPFAM" id="SSF69279">
    <property type="entry name" value="Phage tail proteins"/>
    <property type="match status" value="2"/>
</dbReference>
<dbReference type="InterPro" id="IPR054030">
    <property type="entry name" value="Gp5_Vgr_C"/>
</dbReference>
<dbReference type="NCBIfam" id="TIGR01646">
    <property type="entry name" value="vgr_GE"/>
    <property type="match status" value="1"/>
</dbReference>
<dbReference type="AlphaFoldDB" id="A0A0P1H5Z7"/>
<dbReference type="SUPFAM" id="SSF69349">
    <property type="entry name" value="Phage fibre proteins"/>
    <property type="match status" value="1"/>
</dbReference>
<evidence type="ECO:0000256" key="1">
    <source>
        <dbReference type="ARBA" id="ARBA00004613"/>
    </source>
</evidence>
<comment type="subcellular location">
    <subcellularLocation>
        <location evidence="1">Secreted</location>
    </subcellularLocation>
</comment>
<evidence type="ECO:0000313" key="6">
    <source>
        <dbReference type="EMBL" id="CUH98432.1"/>
    </source>
</evidence>
<accession>A0A0P1H5Z7</accession>
<name>A0A0P1H5Z7_9RHOB</name>
<dbReference type="Pfam" id="PF05954">
    <property type="entry name" value="Phage_GPD"/>
    <property type="match status" value="1"/>
</dbReference>
<dbReference type="Gene3D" id="2.30.110.50">
    <property type="match status" value="1"/>
</dbReference>
<evidence type="ECO:0000259" key="4">
    <source>
        <dbReference type="Pfam" id="PF04717"/>
    </source>
</evidence>
<organism evidence="6 7">
    <name type="scientific">Leisingera aquaemixtae</name>
    <dbReference type="NCBI Taxonomy" id="1396826"/>
    <lineage>
        <taxon>Bacteria</taxon>
        <taxon>Pseudomonadati</taxon>
        <taxon>Pseudomonadota</taxon>
        <taxon>Alphaproteobacteria</taxon>
        <taxon>Rhodobacterales</taxon>
        <taxon>Roseobacteraceae</taxon>
        <taxon>Leisingera</taxon>
    </lineage>
</organism>
<evidence type="ECO:0000313" key="7">
    <source>
        <dbReference type="Proteomes" id="UP000051326"/>
    </source>
</evidence>
<feature type="domain" description="Gp5/Type VI secretion system Vgr protein OB-fold" evidence="4">
    <location>
        <begin position="420"/>
        <end position="487"/>
    </location>
</feature>
<dbReference type="Pfam" id="PF22178">
    <property type="entry name" value="Gp5_trimer_C"/>
    <property type="match status" value="1"/>
</dbReference>
<dbReference type="Proteomes" id="UP000051326">
    <property type="component" value="Unassembled WGS sequence"/>
</dbReference>
<dbReference type="EMBL" id="CYSR01000007">
    <property type="protein sequence ID" value="CUH98432.1"/>
    <property type="molecule type" value="Genomic_DNA"/>
</dbReference>
<protein>
    <submittedName>
        <fullName evidence="6">Type VI secretion system Vgr family protein</fullName>
    </submittedName>
</protein>
<sequence length="703" mass="79205">MVVSKGHENDLVWMSGTYATDGLMMSRAIVREGLSKLTETTIEFAATKAQPKLEDLVGKQMNVHVMRQQTEHQFNGICVSVEHLGFRNGYEMFVAEVRPWFWMLTRTCDLRVYQDKTTVEIIKQLFSEYGFSDFTDKLSDSYTTREYCLQYRESDFNFLCRLMEEEGIYYYFESPVGETTREKLILCDGVSGHSPINGGATVEFHARDDSDRRREEHISEWTKDERVTRGKVTLNDFDFLTPSADLKATSAIAKGKHSYKDYEVYDYQGHYRKDSTLGTKLARVRMEAEAIRHIRWRGASSVPTLVTGCTFTMKEHPVSENNKEYLVIDAEHHIKVAWDYGERESQKRKEVATKGAMRRDLKAKNMDVPAEMEHDVYASTFGAILKSEQFRAPLVTPWPEVQGLQTATVVGQSGEEIWTDEHGRIKIQFHWDREGKKNETSSCFVRVMTPWSGKNWGMVAIPRMGQEVVIQFEDGNPDRPICTGMLYNAETMPPYTYPDDQTQLGIKTNSSKGGGGYNELMFDDKKDSELMRVQAQKDHQMLVKDRSTVTVGLDAPDPEVTSADEKSYVFTVQQHMTETVHQGDRTEVVETGDKSETIQTGNMTLDIDTGNLTETIAQGNHTETVSLGNLTVDVTAGKIAMSAGQEIKLTVGASEVKIDNSGVTIKGPMIKIEGTGMVEAKAPMTTVKGEAMLTLKGGLTMIN</sequence>
<dbReference type="InterPro" id="IPR050708">
    <property type="entry name" value="T6SS_VgrG/RHS"/>
</dbReference>
<evidence type="ECO:0000259" key="5">
    <source>
        <dbReference type="Pfam" id="PF22178"/>
    </source>
</evidence>
<dbReference type="InterPro" id="IPR006533">
    <property type="entry name" value="T6SS_Vgr_RhsGE"/>
</dbReference>
<gene>
    <name evidence="6" type="ORF">PHA8399_00546</name>
</gene>
<dbReference type="RefSeq" id="WP_058284672.1">
    <property type="nucleotide sequence ID" value="NZ_CYSR01000007.1"/>
</dbReference>
<dbReference type="Gene3D" id="4.10.220.110">
    <property type="match status" value="1"/>
</dbReference>
<dbReference type="Pfam" id="PF04717">
    <property type="entry name" value="Phage_base_V"/>
    <property type="match status" value="1"/>
</dbReference>
<dbReference type="PANTHER" id="PTHR32305:SF15">
    <property type="entry name" value="PROTEIN RHSA-RELATED"/>
    <property type="match status" value="1"/>
</dbReference>
<dbReference type="GO" id="GO:0005576">
    <property type="term" value="C:extracellular region"/>
    <property type="evidence" value="ECO:0007669"/>
    <property type="project" value="UniProtKB-SubCell"/>
</dbReference>
<dbReference type="Gene3D" id="3.55.50.10">
    <property type="entry name" value="Baseplate protein-like domains"/>
    <property type="match status" value="1"/>
</dbReference>
<feature type="domain" description="Gp5/Type VI secretion system Vgr C-terminal trimerisation" evidence="5">
    <location>
        <begin position="505"/>
        <end position="616"/>
    </location>
</feature>
<dbReference type="InterPro" id="IPR006531">
    <property type="entry name" value="Gp5/Vgr_OB"/>
</dbReference>
<evidence type="ECO:0000256" key="3">
    <source>
        <dbReference type="ARBA" id="ARBA00022525"/>
    </source>
</evidence>
<dbReference type="SUPFAM" id="SSF69255">
    <property type="entry name" value="gp5 N-terminal domain-like"/>
    <property type="match status" value="1"/>
</dbReference>
<evidence type="ECO:0000256" key="2">
    <source>
        <dbReference type="ARBA" id="ARBA00005558"/>
    </source>
</evidence>
<dbReference type="STRING" id="1396826.PHA8399_00546"/>
<dbReference type="InterPro" id="IPR017847">
    <property type="entry name" value="T6SS_RhsGE_Vgr_subset"/>
</dbReference>